<sequence>MSTRASARLAQRKAKAVELDPGPGVDGNNDNHRRDAEHTESEAEEPQTPPQKRRRANNKPKKAVRKKVWGKEGRLAGLISMPIEIFTEVASHLMPMDIIVLSRSSKSFRNLLMNRSSVHIWHAAMRNVPGLLPCPTSMSEPSYLALLFSKTCSMCGNIARVGLDEVLLVRLCASCRETSLIPLDDVPSKFASLVHVSKSITPGSRRVGNGYVLRQNLAEVQAGYDKMARAKGKTALVDWEQETKNMISQRKEDGQVLAEVISALERDEKQVINNVIQIRRSEIERRLGELGWTEEDMSFGWFSGLYVPYSQLVNQPKPLTERIWTNIQPKLIPILQANRVENLEMQRVDLKKKRRDRLSELFLEIKDRTTPTLEFQIQLPGLLASDNGSTTTAQFTPPFPNLACLFNLPLLKELPEGEGTVEDMEARFEENRAQIEDFIAEWQASVQTQFANQLDQGHIDLGRILQPYNIATDNGDPFSDLPNELKLLLRADMTFFGAIICMVPSLLSRTIGATWAILQI</sequence>
<feature type="domain" description="F-box" evidence="2">
    <location>
        <begin position="75"/>
        <end position="124"/>
    </location>
</feature>
<gene>
    <name evidence="3" type="ORF">RSOLAG22IIIB_09204</name>
</gene>
<dbReference type="Proteomes" id="UP000044841">
    <property type="component" value="Unassembled WGS sequence"/>
</dbReference>
<dbReference type="SUPFAM" id="SSF81383">
    <property type="entry name" value="F-box domain"/>
    <property type="match status" value="1"/>
</dbReference>
<proteinExistence type="predicted"/>
<keyword evidence="4" id="KW-1185">Reference proteome</keyword>
<name>A0A0K6FXE4_9AGAM</name>
<feature type="region of interest" description="Disordered" evidence="1">
    <location>
        <begin position="1"/>
        <end position="66"/>
    </location>
</feature>
<protein>
    <recommendedName>
        <fullName evidence="2">F-box domain-containing protein</fullName>
    </recommendedName>
</protein>
<evidence type="ECO:0000259" key="2">
    <source>
        <dbReference type="PROSITE" id="PS50181"/>
    </source>
</evidence>
<reference evidence="3 4" key="1">
    <citation type="submission" date="2015-07" db="EMBL/GenBank/DDBJ databases">
        <authorList>
            <person name="Noorani M."/>
        </authorList>
    </citation>
    <scope>NUCLEOTIDE SEQUENCE [LARGE SCALE GENOMIC DNA]</scope>
    <source>
        <strain evidence="3">BBA 69670</strain>
    </source>
</reference>
<dbReference type="PROSITE" id="PS50181">
    <property type="entry name" value="FBOX"/>
    <property type="match status" value="1"/>
</dbReference>
<evidence type="ECO:0000313" key="4">
    <source>
        <dbReference type="Proteomes" id="UP000044841"/>
    </source>
</evidence>
<dbReference type="Pfam" id="PF00646">
    <property type="entry name" value="F-box"/>
    <property type="match status" value="1"/>
</dbReference>
<feature type="compositionally biased region" description="Basic and acidic residues" evidence="1">
    <location>
        <begin position="29"/>
        <end position="41"/>
    </location>
</feature>
<dbReference type="AlphaFoldDB" id="A0A0K6FXE4"/>
<dbReference type="CDD" id="cd09917">
    <property type="entry name" value="F-box_SF"/>
    <property type="match status" value="1"/>
</dbReference>
<feature type="compositionally biased region" description="Basic residues" evidence="1">
    <location>
        <begin position="51"/>
        <end position="66"/>
    </location>
</feature>
<dbReference type="SMART" id="SM00256">
    <property type="entry name" value="FBOX"/>
    <property type="match status" value="1"/>
</dbReference>
<dbReference type="EMBL" id="CYGV01001204">
    <property type="protein sequence ID" value="CUA70930.1"/>
    <property type="molecule type" value="Genomic_DNA"/>
</dbReference>
<accession>A0A0K6FXE4</accession>
<dbReference type="InterPro" id="IPR036047">
    <property type="entry name" value="F-box-like_dom_sf"/>
</dbReference>
<organism evidence="3 4">
    <name type="scientific">Rhizoctonia solani</name>
    <dbReference type="NCBI Taxonomy" id="456999"/>
    <lineage>
        <taxon>Eukaryota</taxon>
        <taxon>Fungi</taxon>
        <taxon>Dikarya</taxon>
        <taxon>Basidiomycota</taxon>
        <taxon>Agaricomycotina</taxon>
        <taxon>Agaricomycetes</taxon>
        <taxon>Cantharellales</taxon>
        <taxon>Ceratobasidiaceae</taxon>
        <taxon>Rhizoctonia</taxon>
    </lineage>
</organism>
<dbReference type="InterPro" id="IPR001810">
    <property type="entry name" value="F-box_dom"/>
</dbReference>
<evidence type="ECO:0000313" key="3">
    <source>
        <dbReference type="EMBL" id="CUA70930.1"/>
    </source>
</evidence>
<evidence type="ECO:0000256" key="1">
    <source>
        <dbReference type="SAM" id="MobiDB-lite"/>
    </source>
</evidence>